<sequence length="191" mass="20647">PYGVLPTELSLVDALAEALGPDRAFAGELYHRCEHSLELVLVWLHHIRQGRSVPVVPILVGSFQPFLEHNPAPMPAAMPPLQTLLERLATLANGRRTLVVASGDLAHIGPAFGGEPVGLIERAELHTHDEALLGLLAAGDAEGFWRFIHAEQDRYNVCGVAPFYLLLKHIGAAEGQRAGYAVCPADERNTS</sequence>
<evidence type="ECO:0000313" key="1">
    <source>
        <dbReference type="EMBL" id="PJF45992.1"/>
    </source>
</evidence>
<dbReference type="Pfam" id="PF01875">
    <property type="entry name" value="Memo"/>
    <property type="match status" value="1"/>
</dbReference>
<accession>A0A2M8Q861</accession>
<organism evidence="1 2">
    <name type="scientific">Candidatus Thermofonsia Clade 3 bacterium</name>
    <dbReference type="NCBI Taxonomy" id="2364212"/>
    <lineage>
        <taxon>Bacteria</taxon>
        <taxon>Bacillati</taxon>
        <taxon>Chloroflexota</taxon>
        <taxon>Candidatus Thermofontia</taxon>
        <taxon>Candidatus Thermofonsia Clade 3</taxon>
    </lineage>
</organism>
<dbReference type="SUPFAM" id="SSF53213">
    <property type="entry name" value="LigB-like"/>
    <property type="match status" value="1"/>
</dbReference>
<reference evidence="1 2" key="1">
    <citation type="submission" date="2017-11" db="EMBL/GenBank/DDBJ databases">
        <title>Evolution of Phototrophy in the Chloroflexi Phylum Driven by Horizontal Gene Transfer.</title>
        <authorList>
            <person name="Ward L.M."/>
            <person name="Hemp J."/>
            <person name="Shih P.M."/>
            <person name="Mcglynn S.E."/>
            <person name="Fischer W."/>
        </authorList>
    </citation>
    <scope>NUCLEOTIDE SEQUENCE [LARGE SCALE GENOMIC DNA]</scope>
    <source>
        <strain evidence="1">JP3_7</strain>
    </source>
</reference>
<dbReference type="InterPro" id="IPR002737">
    <property type="entry name" value="MEMO1_fam"/>
</dbReference>
<feature type="non-terminal residue" evidence="1">
    <location>
        <position position="1"/>
    </location>
</feature>
<name>A0A2M8Q861_9CHLR</name>
<feature type="non-terminal residue" evidence="1">
    <location>
        <position position="191"/>
    </location>
</feature>
<gene>
    <name evidence="1" type="primary">amrB</name>
    <name evidence="1" type="ORF">CUN48_16075</name>
</gene>
<dbReference type="Proteomes" id="UP000230790">
    <property type="component" value="Unassembled WGS sequence"/>
</dbReference>
<comment type="caution">
    <text evidence="1">The sequence shown here is derived from an EMBL/GenBank/DDBJ whole genome shotgun (WGS) entry which is preliminary data.</text>
</comment>
<protein>
    <submittedName>
        <fullName evidence="1">AmmeMemoRadiSam system protein B</fullName>
    </submittedName>
</protein>
<dbReference type="AlphaFoldDB" id="A0A2M8Q861"/>
<dbReference type="Gene3D" id="3.40.830.10">
    <property type="entry name" value="LigB-like"/>
    <property type="match status" value="1"/>
</dbReference>
<proteinExistence type="predicted"/>
<evidence type="ECO:0000313" key="2">
    <source>
        <dbReference type="Proteomes" id="UP000230790"/>
    </source>
</evidence>
<dbReference type="EMBL" id="PGTN01000567">
    <property type="protein sequence ID" value="PJF45992.1"/>
    <property type="molecule type" value="Genomic_DNA"/>
</dbReference>
<dbReference type="NCBIfam" id="TIGR04336">
    <property type="entry name" value="AmmeMemoSam_B"/>
    <property type="match status" value="1"/>
</dbReference>